<proteinExistence type="predicted"/>
<sequence length="59" mass="6955">MAYTDDITIYSSSKNATNTLEQAEQLCNIIRNELMKYKGQYQTWVKYRFLTKESMFGMG</sequence>
<evidence type="ECO:0000256" key="1">
    <source>
        <dbReference type="SAM" id="Coils"/>
    </source>
</evidence>
<dbReference type="Proteomes" id="UP001152798">
    <property type="component" value="Chromosome 6"/>
</dbReference>
<evidence type="ECO:0000313" key="3">
    <source>
        <dbReference type="Proteomes" id="UP001152798"/>
    </source>
</evidence>
<dbReference type="EMBL" id="OV725082">
    <property type="protein sequence ID" value="CAH1406691.1"/>
    <property type="molecule type" value="Genomic_DNA"/>
</dbReference>
<protein>
    <submittedName>
        <fullName evidence="2">Uncharacterized protein</fullName>
    </submittedName>
</protein>
<reference evidence="2" key="1">
    <citation type="submission" date="2022-01" db="EMBL/GenBank/DDBJ databases">
        <authorList>
            <person name="King R."/>
        </authorList>
    </citation>
    <scope>NUCLEOTIDE SEQUENCE</scope>
</reference>
<evidence type="ECO:0000313" key="2">
    <source>
        <dbReference type="EMBL" id="CAH1406691.1"/>
    </source>
</evidence>
<dbReference type="AlphaFoldDB" id="A0A9P0MWW8"/>
<keyword evidence="3" id="KW-1185">Reference proteome</keyword>
<gene>
    <name evidence="2" type="ORF">NEZAVI_LOCUS14577</name>
</gene>
<name>A0A9P0MWW8_NEZVI</name>
<accession>A0A9P0MWW8</accession>
<feature type="coiled-coil region" evidence="1">
    <location>
        <begin position="13"/>
        <end position="40"/>
    </location>
</feature>
<organism evidence="2 3">
    <name type="scientific">Nezara viridula</name>
    <name type="common">Southern green stink bug</name>
    <name type="synonym">Cimex viridulus</name>
    <dbReference type="NCBI Taxonomy" id="85310"/>
    <lineage>
        <taxon>Eukaryota</taxon>
        <taxon>Metazoa</taxon>
        <taxon>Ecdysozoa</taxon>
        <taxon>Arthropoda</taxon>
        <taxon>Hexapoda</taxon>
        <taxon>Insecta</taxon>
        <taxon>Pterygota</taxon>
        <taxon>Neoptera</taxon>
        <taxon>Paraneoptera</taxon>
        <taxon>Hemiptera</taxon>
        <taxon>Heteroptera</taxon>
        <taxon>Panheteroptera</taxon>
        <taxon>Pentatomomorpha</taxon>
        <taxon>Pentatomoidea</taxon>
        <taxon>Pentatomidae</taxon>
        <taxon>Pentatominae</taxon>
        <taxon>Nezara</taxon>
    </lineage>
</organism>
<keyword evidence="1" id="KW-0175">Coiled coil</keyword>